<dbReference type="RefSeq" id="WP_079924767.1">
    <property type="nucleotide sequence ID" value="NZ_VIFX01000001.1"/>
</dbReference>
<evidence type="ECO:0000256" key="1">
    <source>
        <dbReference type="SAM" id="SignalP"/>
    </source>
</evidence>
<dbReference type="EMBL" id="VIFX01000001">
    <property type="protein sequence ID" value="TQR88551.1"/>
    <property type="molecule type" value="Genomic_DNA"/>
</dbReference>
<dbReference type="AlphaFoldDB" id="A0A544W8H5"/>
<gene>
    <name evidence="2" type="ORF">D8S82_00650</name>
</gene>
<proteinExistence type="predicted"/>
<feature type="chain" id="PRO_5021963130" evidence="1">
    <location>
        <begin position="28"/>
        <end position="69"/>
    </location>
</feature>
<evidence type="ECO:0000313" key="3">
    <source>
        <dbReference type="Proteomes" id="UP000315759"/>
    </source>
</evidence>
<keyword evidence="1" id="KW-0732">Signal</keyword>
<accession>A0A544W8H5</accession>
<keyword evidence="3" id="KW-1185">Reference proteome</keyword>
<protein>
    <submittedName>
        <fullName evidence="2">Uncharacterized protein</fullName>
    </submittedName>
</protein>
<name>A0A544W8H5_9MYCO</name>
<sequence length="69" mass="6807">MKLGHVVSAVIAGSAVAAIGFAPIALADSTVQSPGNTQIVVTPGQSAANAANLQQPFGGDSVALLFHNH</sequence>
<comment type="caution">
    <text evidence="2">The sequence shown here is derived from an EMBL/GenBank/DDBJ whole genome shotgun (WGS) entry which is preliminary data.</text>
</comment>
<organism evidence="2 3">
    <name type="scientific">Mycolicibacterium hodleri</name>
    <dbReference type="NCBI Taxonomy" id="49897"/>
    <lineage>
        <taxon>Bacteria</taxon>
        <taxon>Bacillati</taxon>
        <taxon>Actinomycetota</taxon>
        <taxon>Actinomycetes</taxon>
        <taxon>Mycobacteriales</taxon>
        <taxon>Mycobacteriaceae</taxon>
        <taxon>Mycolicibacterium</taxon>
    </lineage>
</organism>
<feature type="signal peptide" evidence="1">
    <location>
        <begin position="1"/>
        <end position="27"/>
    </location>
</feature>
<evidence type="ECO:0000313" key="2">
    <source>
        <dbReference type="EMBL" id="TQR88551.1"/>
    </source>
</evidence>
<dbReference type="Proteomes" id="UP000315759">
    <property type="component" value="Unassembled WGS sequence"/>
</dbReference>
<reference evidence="2 3" key="1">
    <citation type="submission" date="2018-10" db="EMBL/GenBank/DDBJ databases">
        <title>Draft genome of Mycobacterium hodleri strain B.</title>
        <authorList>
            <person name="Amande T.J."/>
            <person name="Mcgenity T.J."/>
        </authorList>
    </citation>
    <scope>NUCLEOTIDE SEQUENCE [LARGE SCALE GENOMIC DNA]</scope>
    <source>
        <strain evidence="2 3">B</strain>
    </source>
</reference>